<evidence type="ECO:0000313" key="3">
    <source>
        <dbReference type="EMBL" id="VDD08877.1"/>
    </source>
</evidence>
<name>A0A3P6BRY5_BRAOL</name>
<keyword evidence="2" id="KW-0812">Transmembrane</keyword>
<accession>A0A3P6BRY5</accession>
<keyword evidence="2" id="KW-0472">Membrane</keyword>
<sequence length="66" mass="7560">MSKPLNKKKPKIPEDKSPPQNEIGGTFCSLLYMCYWIFGYRVFSSDKYPPVISYVGTSLTDLRLPL</sequence>
<keyword evidence="2" id="KW-1133">Transmembrane helix</keyword>
<feature type="region of interest" description="Disordered" evidence="1">
    <location>
        <begin position="1"/>
        <end position="23"/>
    </location>
</feature>
<reference evidence="3" key="1">
    <citation type="submission" date="2018-11" db="EMBL/GenBank/DDBJ databases">
        <authorList>
            <consortium name="Genoscope - CEA"/>
            <person name="William W."/>
        </authorList>
    </citation>
    <scope>NUCLEOTIDE SEQUENCE</scope>
</reference>
<gene>
    <name evidence="3" type="ORF">BOLC4T24328H</name>
</gene>
<evidence type="ECO:0000256" key="1">
    <source>
        <dbReference type="SAM" id="MobiDB-lite"/>
    </source>
</evidence>
<dbReference type="EMBL" id="LR031873">
    <property type="protein sequence ID" value="VDD08877.1"/>
    <property type="molecule type" value="Genomic_DNA"/>
</dbReference>
<organism evidence="3">
    <name type="scientific">Brassica oleracea</name>
    <name type="common">Wild cabbage</name>
    <dbReference type="NCBI Taxonomy" id="3712"/>
    <lineage>
        <taxon>Eukaryota</taxon>
        <taxon>Viridiplantae</taxon>
        <taxon>Streptophyta</taxon>
        <taxon>Embryophyta</taxon>
        <taxon>Tracheophyta</taxon>
        <taxon>Spermatophyta</taxon>
        <taxon>Magnoliopsida</taxon>
        <taxon>eudicotyledons</taxon>
        <taxon>Gunneridae</taxon>
        <taxon>Pentapetalae</taxon>
        <taxon>rosids</taxon>
        <taxon>malvids</taxon>
        <taxon>Brassicales</taxon>
        <taxon>Brassicaceae</taxon>
        <taxon>Brassiceae</taxon>
        <taxon>Brassica</taxon>
    </lineage>
</organism>
<protein>
    <submittedName>
        <fullName evidence="3">Uncharacterized protein</fullName>
    </submittedName>
</protein>
<dbReference type="AlphaFoldDB" id="A0A3P6BRY5"/>
<feature type="transmembrane region" description="Helical" evidence="2">
    <location>
        <begin position="21"/>
        <end position="38"/>
    </location>
</feature>
<evidence type="ECO:0000256" key="2">
    <source>
        <dbReference type="SAM" id="Phobius"/>
    </source>
</evidence>
<feature type="compositionally biased region" description="Basic residues" evidence="1">
    <location>
        <begin position="1"/>
        <end position="10"/>
    </location>
</feature>
<proteinExistence type="predicted"/>